<evidence type="ECO:0000313" key="2">
    <source>
        <dbReference type="Proteomes" id="UP001379533"/>
    </source>
</evidence>
<dbReference type="RefSeq" id="WP_394840933.1">
    <property type="nucleotide sequence ID" value="NZ_CP089982.1"/>
</dbReference>
<organism evidence="1 2">
    <name type="scientific">Pendulispora brunnea</name>
    <dbReference type="NCBI Taxonomy" id="2905690"/>
    <lineage>
        <taxon>Bacteria</taxon>
        <taxon>Pseudomonadati</taxon>
        <taxon>Myxococcota</taxon>
        <taxon>Myxococcia</taxon>
        <taxon>Myxococcales</taxon>
        <taxon>Sorangiineae</taxon>
        <taxon>Pendulisporaceae</taxon>
        <taxon>Pendulispora</taxon>
    </lineage>
</organism>
<dbReference type="EMBL" id="CP089982">
    <property type="protein sequence ID" value="WXA90320.1"/>
    <property type="molecule type" value="Genomic_DNA"/>
</dbReference>
<evidence type="ECO:0000313" key="1">
    <source>
        <dbReference type="EMBL" id="WXA90320.1"/>
    </source>
</evidence>
<name>A0ABZ2JZY8_9BACT</name>
<accession>A0ABZ2JZY8</accession>
<dbReference type="Gene3D" id="1.10.357.10">
    <property type="entry name" value="Tetracycline Repressor, domain 2"/>
    <property type="match status" value="1"/>
</dbReference>
<sequence>MISPALYDLMFLAKRDGARRYPRDFKASRSPTANLAVRMLEEGMADGHFVKDDAWEVFFEISALSHGFNPTAKMSLA</sequence>
<dbReference type="Proteomes" id="UP001379533">
    <property type="component" value="Chromosome"/>
</dbReference>
<keyword evidence="2" id="KW-1185">Reference proteome</keyword>
<protein>
    <submittedName>
        <fullName evidence="1">Uncharacterized protein</fullName>
    </submittedName>
</protein>
<proteinExistence type="predicted"/>
<reference evidence="1 2" key="1">
    <citation type="submission" date="2021-12" db="EMBL/GenBank/DDBJ databases">
        <title>Discovery of the Pendulisporaceae a myxobacterial family with distinct sporulation behavior and unique specialized metabolism.</title>
        <authorList>
            <person name="Garcia R."/>
            <person name="Popoff A."/>
            <person name="Bader C.D."/>
            <person name="Loehr J."/>
            <person name="Walesch S."/>
            <person name="Walt C."/>
            <person name="Boldt J."/>
            <person name="Bunk B."/>
            <person name="Haeckl F.J.F.P.J."/>
            <person name="Gunesch A.P."/>
            <person name="Birkelbach J."/>
            <person name="Nuebel U."/>
            <person name="Pietschmann T."/>
            <person name="Bach T."/>
            <person name="Mueller R."/>
        </authorList>
    </citation>
    <scope>NUCLEOTIDE SEQUENCE [LARGE SCALE GENOMIC DNA]</scope>
    <source>
        <strain evidence="1 2">MSr12523</strain>
    </source>
</reference>
<gene>
    <name evidence="1" type="ORF">LZC95_28140</name>
</gene>